<keyword evidence="15" id="KW-1185">Reference proteome</keyword>
<comment type="function">
    <text evidence="1">Iron-sulfur subunit of the cytochrome bc1 complex, an essential component of the respiratory electron transport chain required for ATP synthesis. The bc1 complex catalyzes the oxidation of menaquinol and the reduction of cytochrome c in the respiratory chain. The bc1 complex operates through a Q-cycle mechanism that couples electron transfer to generation of the proton gradient that drives ATP synthesis.</text>
</comment>
<dbReference type="PRINTS" id="PR00162">
    <property type="entry name" value="RIESKE"/>
</dbReference>
<reference evidence="12" key="4">
    <citation type="submission" date="2024-05" db="EMBL/GenBank/DDBJ databases">
        <authorList>
            <person name="Sun Q."/>
            <person name="Zhou Y."/>
        </authorList>
    </citation>
    <scope>NUCLEOTIDE SEQUENCE</scope>
    <source>
        <strain evidence="12">CGMCC 4.5581</strain>
    </source>
</reference>
<dbReference type="AlphaFoldDB" id="A0A846LEM6"/>
<feature type="region of interest" description="Disordered" evidence="10">
    <location>
        <begin position="1"/>
        <end position="22"/>
    </location>
</feature>
<evidence type="ECO:0000256" key="3">
    <source>
        <dbReference type="ARBA" id="ARBA00022714"/>
    </source>
</evidence>
<dbReference type="Proteomes" id="UP000552836">
    <property type="component" value="Unassembled WGS sequence"/>
</dbReference>
<keyword evidence="6" id="KW-0411">Iron-sulfur</keyword>
<evidence type="ECO:0000313" key="15">
    <source>
        <dbReference type="Proteomes" id="UP000648663"/>
    </source>
</evidence>
<evidence type="ECO:0000313" key="12">
    <source>
        <dbReference type="EMBL" id="GGL60996.1"/>
    </source>
</evidence>
<dbReference type="EMBL" id="BMMI01000003">
    <property type="protein sequence ID" value="GGL60996.1"/>
    <property type="molecule type" value="Genomic_DNA"/>
</dbReference>
<evidence type="ECO:0000256" key="4">
    <source>
        <dbReference type="ARBA" id="ARBA00022723"/>
    </source>
</evidence>
<evidence type="ECO:0000256" key="2">
    <source>
        <dbReference type="ARBA" id="ARBA00015816"/>
    </source>
</evidence>
<accession>A0A846LEM6</accession>
<dbReference type="InterPro" id="IPR006311">
    <property type="entry name" value="TAT_signal"/>
</dbReference>
<dbReference type="Proteomes" id="UP000648663">
    <property type="component" value="Unassembled WGS sequence"/>
</dbReference>
<dbReference type="InterPro" id="IPR017941">
    <property type="entry name" value="Rieske_2Fe-2S"/>
</dbReference>
<reference evidence="13 14" key="3">
    <citation type="submission" date="2020-02" db="EMBL/GenBank/DDBJ databases">
        <title>Sequencing the genomes of 1000 actinobacteria strains.</title>
        <authorList>
            <person name="Klenk H.-P."/>
        </authorList>
    </citation>
    <scope>NUCLEOTIDE SEQUENCE [LARGE SCALE GENOMIC DNA]</scope>
    <source>
        <strain evidence="13 14">DSM 45201</strain>
    </source>
</reference>
<keyword evidence="3" id="KW-0001">2Fe-2S</keyword>
<dbReference type="PROSITE" id="PS51318">
    <property type="entry name" value="TAT"/>
    <property type="match status" value="1"/>
</dbReference>
<organism evidence="13 14">
    <name type="scientific">Modestobacter marinus</name>
    <dbReference type="NCBI Taxonomy" id="477641"/>
    <lineage>
        <taxon>Bacteria</taxon>
        <taxon>Bacillati</taxon>
        <taxon>Actinomycetota</taxon>
        <taxon>Actinomycetes</taxon>
        <taxon>Geodermatophilales</taxon>
        <taxon>Geodermatophilaceae</taxon>
        <taxon>Modestobacter</taxon>
    </lineage>
</organism>
<dbReference type="InterPro" id="IPR005805">
    <property type="entry name" value="Rieske_Fe-S_prot_C"/>
</dbReference>
<evidence type="ECO:0000256" key="9">
    <source>
        <dbReference type="ARBA" id="ARBA00034078"/>
    </source>
</evidence>
<evidence type="ECO:0000256" key="10">
    <source>
        <dbReference type="SAM" id="MobiDB-lite"/>
    </source>
</evidence>
<gene>
    <name evidence="13" type="ORF">FB380_000533</name>
    <name evidence="12" type="ORF">GCM10011589_16300</name>
</gene>
<evidence type="ECO:0000313" key="13">
    <source>
        <dbReference type="EMBL" id="NIH66087.1"/>
    </source>
</evidence>
<dbReference type="InterPro" id="IPR014349">
    <property type="entry name" value="Rieske_Fe-S_prot"/>
</dbReference>
<keyword evidence="5" id="KW-0408">Iron</keyword>
<reference evidence="15" key="2">
    <citation type="journal article" date="2019" name="Int. J. Syst. Evol. Microbiol.">
        <title>The Global Catalogue of Microorganisms (GCM) 10K type strain sequencing project: providing services to taxonomists for standard genome sequencing and annotation.</title>
        <authorList>
            <consortium name="The Broad Institute Genomics Platform"/>
            <consortium name="The Broad Institute Genome Sequencing Center for Infectious Disease"/>
            <person name="Wu L."/>
            <person name="Ma J."/>
        </authorList>
    </citation>
    <scope>NUCLEOTIDE SEQUENCE [LARGE SCALE GENOMIC DNA]</scope>
    <source>
        <strain evidence="15">CGMCC 4.5581</strain>
    </source>
</reference>
<dbReference type="SUPFAM" id="SSF50022">
    <property type="entry name" value="ISP domain"/>
    <property type="match status" value="1"/>
</dbReference>
<evidence type="ECO:0000259" key="11">
    <source>
        <dbReference type="PROSITE" id="PS51296"/>
    </source>
</evidence>
<evidence type="ECO:0000256" key="5">
    <source>
        <dbReference type="ARBA" id="ARBA00023004"/>
    </source>
</evidence>
<dbReference type="PROSITE" id="PS51296">
    <property type="entry name" value="RIESKE"/>
    <property type="match status" value="1"/>
</dbReference>
<dbReference type="GO" id="GO:0051537">
    <property type="term" value="F:2 iron, 2 sulfur cluster binding"/>
    <property type="evidence" value="ECO:0007669"/>
    <property type="project" value="UniProtKB-KW"/>
</dbReference>
<dbReference type="Gene3D" id="2.102.10.10">
    <property type="entry name" value="Rieske [2Fe-2S] iron-sulphur domain"/>
    <property type="match status" value="1"/>
</dbReference>
<evidence type="ECO:0000256" key="1">
    <source>
        <dbReference type="ARBA" id="ARBA00002494"/>
    </source>
</evidence>
<proteinExistence type="predicted"/>
<dbReference type="PANTHER" id="PTHR10134">
    <property type="entry name" value="CYTOCHROME B-C1 COMPLEX SUBUNIT RIESKE, MITOCHONDRIAL"/>
    <property type="match status" value="1"/>
</dbReference>
<dbReference type="GO" id="GO:0016705">
    <property type="term" value="F:oxidoreductase activity, acting on paired donors, with incorporation or reduction of molecular oxygen"/>
    <property type="evidence" value="ECO:0007669"/>
    <property type="project" value="UniProtKB-ARBA"/>
</dbReference>
<dbReference type="InterPro" id="IPR036922">
    <property type="entry name" value="Rieske_2Fe-2S_sf"/>
</dbReference>
<comment type="caution">
    <text evidence="13">The sequence shown here is derived from an EMBL/GenBank/DDBJ whole genome shotgun (WGS) entry which is preliminary data.</text>
</comment>
<dbReference type="CDD" id="cd03467">
    <property type="entry name" value="Rieske"/>
    <property type="match status" value="1"/>
</dbReference>
<dbReference type="Pfam" id="PF00355">
    <property type="entry name" value="Rieske"/>
    <property type="match status" value="1"/>
</dbReference>
<keyword evidence="4" id="KW-0479">Metal-binding</keyword>
<keyword evidence="7" id="KW-1015">Disulfide bond</keyword>
<dbReference type="GO" id="GO:0016020">
    <property type="term" value="C:membrane"/>
    <property type="evidence" value="ECO:0007669"/>
    <property type="project" value="InterPro"/>
</dbReference>
<reference evidence="12" key="1">
    <citation type="journal article" date="2014" name="Int. J. Syst. Evol. Microbiol.">
        <title>Complete genome of a new Firmicutes species belonging to the dominant human colonic microbiota ('Ruminococcus bicirculans') reveals two chromosomes and a selective capacity to utilize plant glucans.</title>
        <authorList>
            <consortium name="NISC Comparative Sequencing Program"/>
            <person name="Wegmann U."/>
            <person name="Louis P."/>
            <person name="Goesmann A."/>
            <person name="Henrissat B."/>
            <person name="Duncan S.H."/>
            <person name="Flint H.J."/>
        </authorList>
    </citation>
    <scope>NUCLEOTIDE SEQUENCE</scope>
    <source>
        <strain evidence="12">CGMCC 4.5581</strain>
    </source>
</reference>
<comment type="cofactor">
    <cofactor evidence="9">
        <name>[2Fe-2S] cluster</name>
        <dbReference type="ChEBI" id="CHEBI:190135"/>
    </cofactor>
</comment>
<name>A0A846LEM6_9ACTN</name>
<evidence type="ECO:0000256" key="7">
    <source>
        <dbReference type="ARBA" id="ARBA00023157"/>
    </source>
</evidence>
<dbReference type="GO" id="GO:0046872">
    <property type="term" value="F:metal ion binding"/>
    <property type="evidence" value="ECO:0007669"/>
    <property type="project" value="UniProtKB-KW"/>
</dbReference>
<evidence type="ECO:0000256" key="8">
    <source>
        <dbReference type="ARBA" id="ARBA00029586"/>
    </source>
</evidence>
<sequence>MEDPRAPHPSHARGGPLHGGRTTRRSLLVAGGAGLGALGLGGCAAGPRFPEVTAAGPGDAVVPLAEVPVGGGYEVSVDGRAVLVTQPSAGTVAAFDAECPHAGCTVRATDDGLACPCHGSAFDPATGEVLRGPATEPLTAIGVAVQGPDVVLT</sequence>
<evidence type="ECO:0000313" key="14">
    <source>
        <dbReference type="Proteomes" id="UP000552836"/>
    </source>
</evidence>
<feature type="domain" description="Rieske" evidence="11">
    <location>
        <begin position="59"/>
        <end position="152"/>
    </location>
</feature>
<evidence type="ECO:0000256" key="6">
    <source>
        <dbReference type="ARBA" id="ARBA00023014"/>
    </source>
</evidence>
<protein>
    <recommendedName>
        <fullName evidence="2">Cytochrome bc1 complex Rieske iron-sulfur subunit</fullName>
    </recommendedName>
    <alternativeName>
        <fullName evidence="8">Cytochrome bc1 reductase complex subunit QcrA</fullName>
    </alternativeName>
</protein>
<dbReference type="RefSeq" id="WP_166753733.1">
    <property type="nucleotide sequence ID" value="NZ_BAABJU010000010.1"/>
</dbReference>
<dbReference type="GO" id="GO:0004497">
    <property type="term" value="F:monooxygenase activity"/>
    <property type="evidence" value="ECO:0007669"/>
    <property type="project" value="UniProtKB-ARBA"/>
</dbReference>
<dbReference type="EMBL" id="JAAMPA010000001">
    <property type="protein sequence ID" value="NIH66087.1"/>
    <property type="molecule type" value="Genomic_DNA"/>
</dbReference>